<evidence type="ECO:0000256" key="1">
    <source>
        <dbReference type="SAM" id="MobiDB-lite"/>
    </source>
</evidence>
<gene>
    <name evidence="2" type="ORF">LWI29_035642</name>
</gene>
<keyword evidence="3" id="KW-1185">Reference proteome</keyword>
<dbReference type="Proteomes" id="UP001168877">
    <property type="component" value="Unassembled WGS sequence"/>
</dbReference>
<proteinExistence type="predicted"/>
<dbReference type="AlphaFoldDB" id="A0AA39T0X2"/>
<reference evidence="2" key="1">
    <citation type="journal article" date="2022" name="Plant J.">
        <title>Strategies of tolerance reflected in two North American maple genomes.</title>
        <authorList>
            <person name="McEvoy S.L."/>
            <person name="Sezen U.U."/>
            <person name="Trouern-Trend A."/>
            <person name="McMahon S.M."/>
            <person name="Schaberg P.G."/>
            <person name="Yang J."/>
            <person name="Wegrzyn J.L."/>
            <person name="Swenson N.G."/>
        </authorList>
    </citation>
    <scope>NUCLEOTIDE SEQUENCE</scope>
    <source>
        <strain evidence="2">NS2018</strain>
    </source>
</reference>
<feature type="region of interest" description="Disordered" evidence="1">
    <location>
        <begin position="61"/>
        <end position="86"/>
    </location>
</feature>
<organism evidence="2 3">
    <name type="scientific">Acer saccharum</name>
    <name type="common">Sugar maple</name>
    <dbReference type="NCBI Taxonomy" id="4024"/>
    <lineage>
        <taxon>Eukaryota</taxon>
        <taxon>Viridiplantae</taxon>
        <taxon>Streptophyta</taxon>
        <taxon>Embryophyta</taxon>
        <taxon>Tracheophyta</taxon>
        <taxon>Spermatophyta</taxon>
        <taxon>Magnoliopsida</taxon>
        <taxon>eudicotyledons</taxon>
        <taxon>Gunneridae</taxon>
        <taxon>Pentapetalae</taxon>
        <taxon>rosids</taxon>
        <taxon>malvids</taxon>
        <taxon>Sapindales</taxon>
        <taxon>Sapindaceae</taxon>
        <taxon>Hippocastanoideae</taxon>
        <taxon>Acereae</taxon>
        <taxon>Acer</taxon>
    </lineage>
</organism>
<reference evidence="2" key="2">
    <citation type="submission" date="2023-06" db="EMBL/GenBank/DDBJ databases">
        <authorList>
            <person name="Swenson N.G."/>
            <person name="Wegrzyn J.L."/>
            <person name="Mcevoy S.L."/>
        </authorList>
    </citation>
    <scope>NUCLEOTIDE SEQUENCE</scope>
    <source>
        <strain evidence="2">NS2018</strain>
        <tissue evidence="2">Leaf</tissue>
    </source>
</reference>
<evidence type="ECO:0000313" key="2">
    <source>
        <dbReference type="EMBL" id="KAK0602646.1"/>
    </source>
</evidence>
<protein>
    <submittedName>
        <fullName evidence="2">Uncharacterized protein</fullName>
    </submittedName>
</protein>
<comment type="caution">
    <text evidence="2">The sequence shown here is derived from an EMBL/GenBank/DDBJ whole genome shotgun (WGS) entry which is preliminary data.</text>
</comment>
<dbReference type="EMBL" id="JAUESC010000003">
    <property type="protein sequence ID" value="KAK0602646.1"/>
    <property type="molecule type" value="Genomic_DNA"/>
</dbReference>
<accession>A0AA39T0X2</accession>
<sequence>MEVNKSHSGGDENAMEVKNSRLGLEPELNIEDGNGVMQYEEDIVSSLVSNVHESSQDSLGLRTSATNSENTNNPVVHQTSDILMVG</sequence>
<name>A0AA39T0X2_ACESA</name>
<evidence type="ECO:0000313" key="3">
    <source>
        <dbReference type="Proteomes" id="UP001168877"/>
    </source>
</evidence>